<keyword evidence="1" id="KW-1133">Transmembrane helix</keyword>
<evidence type="ECO:0000256" key="1">
    <source>
        <dbReference type="SAM" id="Phobius"/>
    </source>
</evidence>
<dbReference type="EMBL" id="JBHRWI010000076">
    <property type="protein sequence ID" value="MFC3517212.1"/>
    <property type="molecule type" value="Genomic_DNA"/>
</dbReference>
<proteinExistence type="predicted"/>
<feature type="transmembrane region" description="Helical" evidence="1">
    <location>
        <begin position="69"/>
        <end position="93"/>
    </location>
</feature>
<reference evidence="3" key="1">
    <citation type="journal article" date="2019" name="Int. J. Syst. Evol. Microbiol.">
        <title>The Global Catalogue of Microorganisms (GCM) 10K type strain sequencing project: providing services to taxonomists for standard genome sequencing and annotation.</title>
        <authorList>
            <consortium name="The Broad Institute Genomics Platform"/>
            <consortium name="The Broad Institute Genome Sequencing Center for Infectious Disease"/>
            <person name="Wu L."/>
            <person name="Ma J."/>
        </authorList>
    </citation>
    <scope>NUCLEOTIDE SEQUENCE [LARGE SCALE GENOMIC DNA]</scope>
    <source>
        <strain evidence="3">CGMCC 4.7682</strain>
    </source>
</reference>
<feature type="transmembrane region" description="Helical" evidence="1">
    <location>
        <begin position="34"/>
        <end position="57"/>
    </location>
</feature>
<gene>
    <name evidence="2" type="ORF">ACFORO_44130</name>
</gene>
<dbReference type="RefSeq" id="WP_377872407.1">
    <property type="nucleotide sequence ID" value="NZ_JBHMAY010000038.1"/>
</dbReference>
<comment type="caution">
    <text evidence="2">The sequence shown here is derived from an EMBL/GenBank/DDBJ whole genome shotgun (WGS) entry which is preliminary data.</text>
</comment>
<organism evidence="2 3">
    <name type="scientific">Amycolatopsis halotolerans</name>
    <dbReference type="NCBI Taxonomy" id="330083"/>
    <lineage>
        <taxon>Bacteria</taxon>
        <taxon>Bacillati</taxon>
        <taxon>Actinomycetota</taxon>
        <taxon>Actinomycetes</taxon>
        <taxon>Pseudonocardiales</taxon>
        <taxon>Pseudonocardiaceae</taxon>
        <taxon>Amycolatopsis</taxon>
    </lineage>
</organism>
<accession>A0ABV7QV88</accession>
<dbReference type="Proteomes" id="UP001595764">
    <property type="component" value="Unassembled WGS sequence"/>
</dbReference>
<protein>
    <submittedName>
        <fullName evidence="2">Uncharacterized protein</fullName>
    </submittedName>
</protein>
<name>A0ABV7QV88_9PSEU</name>
<evidence type="ECO:0000313" key="2">
    <source>
        <dbReference type="EMBL" id="MFC3517212.1"/>
    </source>
</evidence>
<keyword evidence="1" id="KW-0812">Transmembrane</keyword>
<evidence type="ECO:0000313" key="3">
    <source>
        <dbReference type="Proteomes" id="UP001595764"/>
    </source>
</evidence>
<keyword evidence="1" id="KW-0472">Membrane</keyword>
<sequence length="296" mass="32744">MPEDLDFSPFSAPVDPAAVLAHAERNGDRPGRDVACCALWLVFLAVVFFGLISVPLSMYLTHAYPSGGFGIRILGLSPLLVGLALVVPVVRLLRKDGARGRISRYRIMQFAARNGLSYRWAVENPEQAAGIFAVGTRRAAGDVVVFDQPRPMEFGWYQHVTGTREVAAERWHYATTPLDSKLSHLLLNSRAKRTGVLTGGANDALGHPDLTGPGTTVFSVSGPFGRARQIQAILDRTLFSPDLLDRYTARPVHIEIVQNRLYLFARKPFVTSDPDDWRWIVRLLVDTAERLETPPS</sequence>
<keyword evidence="3" id="KW-1185">Reference proteome</keyword>